<organism evidence="8 9">
    <name type="scientific">Membranihabitans marinus</name>
    <dbReference type="NCBI Taxonomy" id="1227546"/>
    <lineage>
        <taxon>Bacteria</taxon>
        <taxon>Pseudomonadati</taxon>
        <taxon>Bacteroidota</taxon>
        <taxon>Saprospiria</taxon>
        <taxon>Saprospirales</taxon>
        <taxon>Saprospiraceae</taxon>
        <taxon>Membranihabitans</taxon>
    </lineage>
</organism>
<comment type="subcellular location">
    <subcellularLocation>
        <location evidence="1">Membrane</location>
        <topology evidence="1">Multi-pass membrane protein</topology>
    </subcellularLocation>
</comment>
<dbReference type="InterPro" id="IPR002541">
    <property type="entry name" value="Cyt_c_assembly"/>
</dbReference>
<dbReference type="PANTHER" id="PTHR30071:SF1">
    <property type="entry name" value="CYTOCHROME B_B6 PROTEIN-RELATED"/>
    <property type="match status" value="1"/>
</dbReference>
<comment type="caution">
    <text evidence="8">The sequence shown here is derived from an EMBL/GenBank/DDBJ whole genome shotgun (WGS) entry which is preliminary data.</text>
</comment>
<evidence type="ECO:0000313" key="9">
    <source>
        <dbReference type="Proteomes" id="UP000753961"/>
    </source>
</evidence>
<dbReference type="EMBL" id="JAHVHU010000023">
    <property type="protein sequence ID" value="MBY5960108.1"/>
    <property type="molecule type" value="Genomic_DNA"/>
</dbReference>
<evidence type="ECO:0000256" key="1">
    <source>
        <dbReference type="ARBA" id="ARBA00004141"/>
    </source>
</evidence>
<evidence type="ECO:0000313" key="8">
    <source>
        <dbReference type="EMBL" id="MBY5960108.1"/>
    </source>
</evidence>
<dbReference type="GO" id="GO:0005886">
    <property type="term" value="C:plasma membrane"/>
    <property type="evidence" value="ECO:0007669"/>
    <property type="project" value="TreeGrafter"/>
</dbReference>
<evidence type="ECO:0000256" key="5">
    <source>
        <dbReference type="ARBA" id="ARBA00023136"/>
    </source>
</evidence>
<proteinExistence type="predicted"/>
<feature type="transmembrane region" description="Helical" evidence="6">
    <location>
        <begin position="315"/>
        <end position="332"/>
    </location>
</feature>
<evidence type="ECO:0000259" key="7">
    <source>
        <dbReference type="Pfam" id="PF01578"/>
    </source>
</evidence>
<feature type="transmembrane region" description="Helical" evidence="6">
    <location>
        <begin position="239"/>
        <end position="255"/>
    </location>
</feature>
<keyword evidence="3" id="KW-0201">Cytochrome c-type biogenesis</keyword>
<evidence type="ECO:0000256" key="4">
    <source>
        <dbReference type="ARBA" id="ARBA00022989"/>
    </source>
</evidence>
<feature type="transmembrane region" description="Helical" evidence="6">
    <location>
        <begin position="267"/>
        <end position="287"/>
    </location>
</feature>
<feature type="transmembrane region" description="Helical" evidence="6">
    <location>
        <begin position="168"/>
        <end position="189"/>
    </location>
</feature>
<sequence>MKWWKILSILILLYVHIAGLLIPIGIGITRIQPFQVKGGEEARFEITTYNADLSAENESQIRSWLKYDDDHLIAAKSVDVSAEDQLTTVFDLPSQLPDGGTHSDLTLILDIPEQGTPVLPRAVYLAAADSAVATTAGWSAINLRGLNVVENMHFPYRSILQETIRNTYFHVSLWMAMMILLTGAVVYSVRNLRSGSLALDSRAMALTQVGFFFGILGVLTGMIWAQYTWGKAWSWDIKQLTTAIALLIYAAYFLLRNSVRDPYRKARLSAVFNIFAFIALIPLLYIIPRMSESLHPGSGGNPAMGGEDLDSTMRMIFYPAIIGWALFGWWLADLATRVRELNILARKY</sequence>
<dbReference type="RefSeq" id="WP_222581657.1">
    <property type="nucleotide sequence ID" value="NZ_JAHVHU010000023.1"/>
</dbReference>
<feature type="transmembrane region" description="Helical" evidence="6">
    <location>
        <begin position="7"/>
        <end position="28"/>
    </location>
</feature>
<feature type="transmembrane region" description="Helical" evidence="6">
    <location>
        <begin position="209"/>
        <end position="227"/>
    </location>
</feature>
<dbReference type="Proteomes" id="UP000753961">
    <property type="component" value="Unassembled WGS sequence"/>
</dbReference>
<name>A0A953HYH4_9BACT</name>
<keyword evidence="5 6" id="KW-0472">Membrane</keyword>
<gene>
    <name evidence="8" type="ORF">KUV50_18290</name>
</gene>
<dbReference type="GO" id="GO:0017004">
    <property type="term" value="P:cytochrome complex assembly"/>
    <property type="evidence" value="ECO:0007669"/>
    <property type="project" value="UniProtKB-KW"/>
</dbReference>
<dbReference type="Pfam" id="PF01578">
    <property type="entry name" value="Cytochrom_C_asm"/>
    <property type="match status" value="1"/>
</dbReference>
<keyword evidence="2 6" id="KW-0812">Transmembrane</keyword>
<keyword evidence="9" id="KW-1185">Reference proteome</keyword>
<reference evidence="8" key="1">
    <citation type="submission" date="2021-06" db="EMBL/GenBank/DDBJ databases">
        <title>44 bacteria genomes isolated from Dapeng, Shenzhen.</title>
        <authorList>
            <person name="Zheng W."/>
            <person name="Yu S."/>
            <person name="Huang Y."/>
        </authorList>
    </citation>
    <scope>NUCLEOTIDE SEQUENCE</scope>
    <source>
        <strain evidence="8">DP5N28-2</strain>
    </source>
</reference>
<accession>A0A953HYH4</accession>
<evidence type="ECO:0000256" key="2">
    <source>
        <dbReference type="ARBA" id="ARBA00022692"/>
    </source>
</evidence>
<dbReference type="GO" id="GO:0020037">
    <property type="term" value="F:heme binding"/>
    <property type="evidence" value="ECO:0007669"/>
    <property type="project" value="InterPro"/>
</dbReference>
<dbReference type="AlphaFoldDB" id="A0A953HYH4"/>
<dbReference type="PANTHER" id="PTHR30071">
    <property type="entry name" value="HEME EXPORTER PROTEIN C"/>
    <property type="match status" value="1"/>
</dbReference>
<dbReference type="InterPro" id="IPR045062">
    <property type="entry name" value="Cyt_c_biogenesis_CcsA/CcmC"/>
</dbReference>
<keyword evidence="4 6" id="KW-1133">Transmembrane helix</keyword>
<evidence type="ECO:0000256" key="3">
    <source>
        <dbReference type="ARBA" id="ARBA00022748"/>
    </source>
</evidence>
<evidence type="ECO:0000256" key="6">
    <source>
        <dbReference type="SAM" id="Phobius"/>
    </source>
</evidence>
<protein>
    <submittedName>
        <fullName evidence="8">Cytochrome c biogenesis protein</fullName>
    </submittedName>
</protein>
<feature type="domain" description="Cytochrome c assembly protein" evidence="7">
    <location>
        <begin position="160"/>
        <end position="289"/>
    </location>
</feature>